<sequence length="213" mass="24967">MDVAQDTIKQVILSIINISDSLSWWSGERKGQAFNVSIVANNKLQHIVRKVETTMRDIHPVVKKQLFSLSCYDFLWADNMYKQSEEFLIGNPCLAIIHREVKRFLDIEEKIKGYPEVMELGCICLDYSLMKDTLKGLAGSWKSHYATILHQRVKDELHHVVQYRETVWQQLTTPVESLEQLNSILTLLEDLQDMENKIDEVYRPIEVMYEHLR</sequence>
<gene>
    <name evidence="1" type="ORF">AB205_0051460</name>
</gene>
<dbReference type="EMBL" id="KV922511">
    <property type="protein sequence ID" value="PIO02619.1"/>
    <property type="molecule type" value="Genomic_DNA"/>
</dbReference>
<dbReference type="Proteomes" id="UP000228934">
    <property type="component" value="Unassembled WGS sequence"/>
</dbReference>
<evidence type="ECO:0000313" key="2">
    <source>
        <dbReference type="Proteomes" id="UP000228934"/>
    </source>
</evidence>
<proteinExistence type="predicted"/>
<dbReference type="GO" id="GO:0045505">
    <property type="term" value="F:dynein intermediate chain binding"/>
    <property type="evidence" value="ECO:0007669"/>
    <property type="project" value="InterPro"/>
</dbReference>
<feature type="non-terminal residue" evidence="1">
    <location>
        <position position="213"/>
    </location>
</feature>
<dbReference type="PANTHER" id="PTHR46961:SF15">
    <property type="entry name" value="AAA+ ATPASE DOMAIN-CONTAINING PROTEIN"/>
    <property type="match status" value="1"/>
</dbReference>
<keyword evidence="2" id="KW-1185">Reference proteome</keyword>
<name>A0A2G9PH29_AQUCT</name>
<accession>A0A2G9PH29</accession>
<dbReference type="OrthoDB" id="286107at2759"/>
<evidence type="ECO:0008006" key="3">
    <source>
        <dbReference type="Google" id="ProtNLM"/>
    </source>
</evidence>
<evidence type="ECO:0000313" key="1">
    <source>
        <dbReference type="EMBL" id="PIO02619.1"/>
    </source>
</evidence>
<protein>
    <recommendedName>
        <fullName evidence="3">Dynein heavy chain tail domain-containing protein</fullName>
    </recommendedName>
</protein>
<organism evidence="1 2">
    <name type="scientific">Aquarana catesbeiana</name>
    <name type="common">American bullfrog</name>
    <name type="synonym">Rana catesbeiana</name>
    <dbReference type="NCBI Taxonomy" id="8400"/>
    <lineage>
        <taxon>Eukaryota</taxon>
        <taxon>Metazoa</taxon>
        <taxon>Chordata</taxon>
        <taxon>Craniata</taxon>
        <taxon>Vertebrata</taxon>
        <taxon>Euteleostomi</taxon>
        <taxon>Amphibia</taxon>
        <taxon>Batrachia</taxon>
        <taxon>Anura</taxon>
        <taxon>Neobatrachia</taxon>
        <taxon>Ranoidea</taxon>
        <taxon>Ranidae</taxon>
        <taxon>Aquarana</taxon>
    </lineage>
</organism>
<dbReference type="GO" id="GO:0007018">
    <property type="term" value="P:microtubule-based movement"/>
    <property type="evidence" value="ECO:0007669"/>
    <property type="project" value="InterPro"/>
</dbReference>
<reference evidence="2" key="1">
    <citation type="journal article" date="2017" name="Nat. Commun.">
        <title>The North American bullfrog draft genome provides insight into hormonal regulation of long noncoding RNA.</title>
        <authorList>
            <person name="Hammond S.A."/>
            <person name="Warren R.L."/>
            <person name="Vandervalk B.P."/>
            <person name="Kucuk E."/>
            <person name="Khan H."/>
            <person name="Gibb E.A."/>
            <person name="Pandoh P."/>
            <person name="Kirk H."/>
            <person name="Zhao Y."/>
            <person name="Jones M."/>
            <person name="Mungall A.J."/>
            <person name="Coope R."/>
            <person name="Pleasance S."/>
            <person name="Moore R.A."/>
            <person name="Holt R.A."/>
            <person name="Round J.M."/>
            <person name="Ohora S."/>
            <person name="Walle B.V."/>
            <person name="Veldhoen N."/>
            <person name="Helbing C.C."/>
            <person name="Birol I."/>
        </authorList>
    </citation>
    <scope>NUCLEOTIDE SEQUENCE [LARGE SCALE GENOMIC DNA]</scope>
</reference>
<dbReference type="GO" id="GO:0051959">
    <property type="term" value="F:dynein light intermediate chain binding"/>
    <property type="evidence" value="ECO:0007669"/>
    <property type="project" value="InterPro"/>
</dbReference>
<dbReference type="PANTHER" id="PTHR46961">
    <property type="entry name" value="DYNEIN HEAVY CHAIN 1, AXONEMAL-LIKE PROTEIN"/>
    <property type="match status" value="1"/>
</dbReference>
<dbReference type="AlphaFoldDB" id="A0A2G9PH29"/>
<dbReference type="GO" id="GO:0030286">
    <property type="term" value="C:dynein complex"/>
    <property type="evidence" value="ECO:0007669"/>
    <property type="project" value="InterPro"/>
</dbReference>
<dbReference type="InterPro" id="IPR026983">
    <property type="entry name" value="DHC"/>
</dbReference>